<sequence length="596" mass="61765">MLAIVCMIGACSSPFALPTSGDVRTLQPVLRQSKRVYTTPDGPETDAQPEAIVTGFLDALPAGVQDDGYRVAREFLTDRAAESWNGDKSAVIHDGTVSTRRKTNSTGTSDTQSDGSVIIAVSVNATGRLDKQGLFSAAGAGDTTVDYRLVRQDGQWRISELPDGVIISESDFEQVYRQVSVYRTDRTRAVLIPDVRWFSWRNWRTLAVRESLASPPDWLAGAAVDLNTAGVRLAVNTVPMTDGDMHVQLTDDIADMNDDDRALLVHLIRLTLGDGTASDAVKVTSDNGDYSAADDGMMLAASLPVTGMYTLSGGNVVSLRSASPLRVAQTGGFDGALGFVYADGGGAVLRADHAVECIADDGSSCGLLFGGRRIRAIVKGADGEIWAVGEDGRSLFVSRGGVTSRVAVPWLDGDAEMTAIAVSPEGSRLAVSLQVADDGDGGGAADGDDDAAVGNAGGSAADGDDAGTDGTSGVAMSGVVRGDDGLPDALSGDYALAAAQSGVTMLTFYNDVMLVYGEDADADADGGVQPAFRQIAPGPAEDQQLPEDTVALASGMISSYRRLVALDAKGMVRSASGSLDGAWAFADSQVAALSAQ</sequence>
<feature type="compositionally biased region" description="Low complexity" evidence="1">
    <location>
        <begin position="452"/>
        <end position="461"/>
    </location>
</feature>
<dbReference type="InterPro" id="IPR059026">
    <property type="entry name" value="LpqB_N"/>
</dbReference>
<dbReference type="RefSeq" id="WP_241512916.1">
    <property type="nucleotide sequence ID" value="NZ_JAFEJT020000005.1"/>
</dbReference>
<protein>
    <recommendedName>
        <fullName evidence="2">Lipoprotein LpqB N-terminal domain-containing protein</fullName>
    </recommendedName>
</protein>
<name>A0ABS9VSL6_9BIFI</name>
<dbReference type="Pfam" id="PF25976">
    <property type="entry name" value="LpqB_N"/>
    <property type="match status" value="1"/>
</dbReference>
<reference evidence="3 4" key="2">
    <citation type="journal article" date="2021" name="Syst. Appl. Microbiol.">
        <title>Phylogenetic classification of ten novel species belonging to the genus Bifidobacterium comprising B. phasiani sp. nov., B. pongonis sp. nov., B. saguinibicoloris sp. nov., B. colobi sp. nov., B. simiiventris sp. nov., B. santillanense sp. nov., B. miconis sp. nov., B. amazonense sp. nov., B. pluvialisilvae sp. nov., and B. miconisargentati sp. nov.</title>
        <authorList>
            <person name="Lugli G.A."/>
            <person name="Calvete-Torre I."/>
            <person name="Alessandri G."/>
            <person name="Milani C."/>
            <person name="Turroni F."/>
            <person name="Laiolo P."/>
            <person name="Ossiprandi M.C."/>
            <person name="Margolles A."/>
            <person name="Ruiz L."/>
            <person name="Ventura M."/>
        </authorList>
    </citation>
    <scope>NUCLEOTIDE SEQUENCE [LARGE SCALE GENOMIC DNA]</scope>
    <source>
        <strain evidence="3 4">MA1</strain>
    </source>
</reference>
<accession>A0ABS9VSL6</accession>
<dbReference type="EMBL" id="JAFEJT020000005">
    <property type="protein sequence ID" value="MCH9275084.1"/>
    <property type="molecule type" value="Genomic_DNA"/>
</dbReference>
<comment type="caution">
    <text evidence="3">The sequence shown here is derived from an EMBL/GenBank/DDBJ whole genome shotgun (WGS) entry which is preliminary data.</text>
</comment>
<evidence type="ECO:0000259" key="2">
    <source>
        <dbReference type="Pfam" id="PF25976"/>
    </source>
</evidence>
<organism evidence="3 4">
    <name type="scientific">Bifidobacterium amazonense</name>
    <dbReference type="NCBI Taxonomy" id="2809027"/>
    <lineage>
        <taxon>Bacteria</taxon>
        <taxon>Bacillati</taxon>
        <taxon>Actinomycetota</taxon>
        <taxon>Actinomycetes</taxon>
        <taxon>Bifidobacteriales</taxon>
        <taxon>Bifidobacteriaceae</taxon>
        <taxon>Bifidobacterium</taxon>
    </lineage>
</organism>
<feature type="region of interest" description="Disordered" evidence="1">
    <location>
        <begin position="440"/>
        <end position="475"/>
    </location>
</feature>
<proteinExistence type="predicted"/>
<keyword evidence="4" id="KW-1185">Reference proteome</keyword>
<reference evidence="3 4" key="1">
    <citation type="journal article" date="2021" name="Environ. Microbiol.">
        <title>Genetic insights into the dark matter of the mammalian gut microbiota through targeted genome reconstruction.</title>
        <authorList>
            <person name="Lugli G.A."/>
            <person name="Alessandri G."/>
            <person name="Milani C."/>
            <person name="Viappiani A."/>
            <person name="Fontana F."/>
            <person name="Tarracchini C."/>
            <person name="Mancabelli L."/>
            <person name="Argentini C."/>
            <person name="Ruiz L."/>
            <person name="Margolles A."/>
            <person name="van Sinderen D."/>
            <person name="Turroni F."/>
            <person name="Ventura M."/>
        </authorList>
    </citation>
    <scope>NUCLEOTIDE SEQUENCE [LARGE SCALE GENOMIC DNA]</scope>
    <source>
        <strain evidence="3 4">MA1</strain>
    </source>
</reference>
<gene>
    <name evidence="3" type="ORF">JS533_002150</name>
</gene>
<evidence type="ECO:0000256" key="1">
    <source>
        <dbReference type="SAM" id="MobiDB-lite"/>
    </source>
</evidence>
<feature type="domain" description="Lipoprotein LpqB N-terminal" evidence="2">
    <location>
        <begin position="42"/>
        <end position="173"/>
    </location>
</feature>
<evidence type="ECO:0000313" key="4">
    <source>
        <dbReference type="Proteomes" id="UP000710815"/>
    </source>
</evidence>
<dbReference type="Proteomes" id="UP000710815">
    <property type="component" value="Unassembled WGS sequence"/>
</dbReference>
<evidence type="ECO:0000313" key="3">
    <source>
        <dbReference type="EMBL" id="MCH9275084.1"/>
    </source>
</evidence>